<dbReference type="SUPFAM" id="SSF47188">
    <property type="entry name" value="Hemerythrin-like"/>
    <property type="match status" value="1"/>
</dbReference>
<dbReference type="PANTHER" id="PTHR37164">
    <property type="entry name" value="BACTERIOHEMERYTHRIN"/>
    <property type="match status" value="1"/>
</dbReference>
<dbReference type="CDD" id="cd12107">
    <property type="entry name" value="Hemerythrin"/>
    <property type="match status" value="1"/>
</dbReference>
<organism evidence="5 6">
    <name type="scientific">Candidatus Uhrbacteria bacterium CG_4_9_14_3_um_filter_41_35</name>
    <dbReference type="NCBI Taxonomy" id="1975034"/>
    <lineage>
        <taxon>Bacteria</taxon>
        <taxon>Candidatus Uhriibacteriota</taxon>
    </lineage>
</organism>
<dbReference type="GO" id="GO:0046872">
    <property type="term" value="F:metal ion binding"/>
    <property type="evidence" value="ECO:0007669"/>
    <property type="project" value="UniProtKB-KW"/>
</dbReference>
<dbReference type="NCBIfam" id="TIGR02481">
    <property type="entry name" value="hemeryth_dom"/>
    <property type="match status" value="1"/>
</dbReference>
<dbReference type="PANTHER" id="PTHR37164:SF1">
    <property type="entry name" value="BACTERIOHEMERYTHRIN"/>
    <property type="match status" value="1"/>
</dbReference>
<evidence type="ECO:0000313" key="6">
    <source>
        <dbReference type="Proteomes" id="UP000231263"/>
    </source>
</evidence>
<reference evidence="6" key="1">
    <citation type="submission" date="2017-09" db="EMBL/GenBank/DDBJ databases">
        <title>Depth-based differentiation of microbial function through sediment-hosted aquifers and enrichment of novel symbionts in the deep terrestrial subsurface.</title>
        <authorList>
            <person name="Probst A.J."/>
            <person name="Ladd B."/>
            <person name="Jarett J.K."/>
            <person name="Geller-Mcgrath D.E."/>
            <person name="Sieber C.M.K."/>
            <person name="Emerson J.B."/>
            <person name="Anantharaman K."/>
            <person name="Thomas B.C."/>
            <person name="Malmstrom R."/>
            <person name="Stieglmeier M."/>
            <person name="Klingl A."/>
            <person name="Woyke T."/>
            <person name="Ryan C.M."/>
            <person name="Banfield J.F."/>
        </authorList>
    </citation>
    <scope>NUCLEOTIDE SEQUENCE [LARGE SCALE GENOMIC DNA]</scope>
</reference>
<dbReference type="EMBL" id="PFWT01000006">
    <property type="protein sequence ID" value="PJA46923.1"/>
    <property type="molecule type" value="Genomic_DNA"/>
</dbReference>
<evidence type="ECO:0000256" key="3">
    <source>
        <dbReference type="ARBA" id="ARBA00023004"/>
    </source>
</evidence>
<dbReference type="NCBIfam" id="NF033749">
    <property type="entry name" value="bact_hemeryth"/>
    <property type="match status" value="1"/>
</dbReference>
<proteinExistence type="inferred from homology"/>
<accession>A0A2M7XGC3</accession>
<dbReference type="InterPro" id="IPR012827">
    <property type="entry name" value="Hemerythrin_metal-bd"/>
</dbReference>
<dbReference type="InterPro" id="IPR012312">
    <property type="entry name" value="Hemerythrin-like"/>
</dbReference>
<evidence type="ECO:0000313" key="5">
    <source>
        <dbReference type="EMBL" id="PJA46923.1"/>
    </source>
</evidence>
<keyword evidence="3" id="KW-0408">Iron</keyword>
<dbReference type="Pfam" id="PF01814">
    <property type="entry name" value="Hemerythrin"/>
    <property type="match status" value="1"/>
</dbReference>
<comment type="similarity">
    <text evidence="1">Belongs to the hemerythrin family.</text>
</comment>
<comment type="caution">
    <text evidence="5">The sequence shown here is derived from an EMBL/GenBank/DDBJ whole genome shotgun (WGS) entry which is preliminary data.</text>
</comment>
<evidence type="ECO:0000259" key="4">
    <source>
        <dbReference type="Pfam" id="PF01814"/>
    </source>
</evidence>
<dbReference type="InterPro" id="IPR035938">
    <property type="entry name" value="Hemerythrin-like_sf"/>
</dbReference>
<dbReference type="Gene3D" id="1.20.120.50">
    <property type="entry name" value="Hemerythrin-like"/>
    <property type="match status" value="1"/>
</dbReference>
<protein>
    <submittedName>
        <fullName evidence="5">Hemerythrin</fullName>
    </submittedName>
</protein>
<gene>
    <name evidence="5" type="ORF">CO173_00850</name>
</gene>
<name>A0A2M7XGC3_9BACT</name>
<dbReference type="Proteomes" id="UP000231263">
    <property type="component" value="Unassembled WGS sequence"/>
</dbReference>
<sequence length="149" mass="18061">MLEWNPSISVNDATIDSQHQKLLHQINVLLETIRSHSEKEKTEESLKFLDDYINDHLAYEEVYMKKHQYPAYKEHKQIHQTFKKRYKAFKIELKTESNEVVTNNIENFLANWWWNHISVEDQKYQDYIELIGKVHLKKESENFHQTIQS</sequence>
<dbReference type="InterPro" id="IPR050669">
    <property type="entry name" value="Hemerythrin"/>
</dbReference>
<evidence type="ECO:0000256" key="2">
    <source>
        <dbReference type="ARBA" id="ARBA00022723"/>
    </source>
</evidence>
<dbReference type="AlphaFoldDB" id="A0A2M7XGC3"/>
<keyword evidence="2" id="KW-0479">Metal-binding</keyword>
<evidence type="ECO:0000256" key="1">
    <source>
        <dbReference type="ARBA" id="ARBA00010587"/>
    </source>
</evidence>
<feature type="domain" description="Hemerythrin-like" evidence="4">
    <location>
        <begin position="13"/>
        <end position="126"/>
    </location>
</feature>